<gene>
    <name evidence="2" type="ORF">KXQ929_LOCUS48727</name>
</gene>
<sequence length="84" mass="9447">MFDYLAYSASSPSYTSRNHSIYSSNTPQYNINSPIYTPSYLSSSYRASPAYTPNVPLSYENQSSVQSPTTHDNDSLTDNDDWTN</sequence>
<dbReference type="AlphaFoldDB" id="A0A820LLH9"/>
<evidence type="ECO:0000313" key="2">
    <source>
        <dbReference type="EMBL" id="CAF4359435.1"/>
    </source>
</evidence>
<feature type="region of interest" description="Disordered" evidence="1">
    <location>
        <begin position="1"/>
        <end position="27"/>
    </location>
</feature>
<proteinExistence type="predicted"/>
<feature type="region of interest" description="Disordered" evidence="1">
    <location>
        <begin position="51"/>
        <end position="84"/>
    </location>
</feature>
<protein>
    <submittedName>
        <fullName evidence="2">Uncharacterized protein</fullName>
    </submittedName>
</protein>
<evidence type="ECO:0000313" key="3">
    <source>
        <dbReference type="Proteomes" id="UP000663868"/>
    </source>
</evidence>
<name>A0A820LLH9_9BILA</name>
<evidence type="ECO:0000256" key="1">
    <source>
        <dbReference type="SAM" id="MobiDB-lite"/>
    </source>
</evidence>
<feature type="compositionally biased region" description="Polar residues" evidence="1">
    <location>
        <begin position="59"/>
        <end position="70"/>
    </location>
</feature>
<comment type="caution">
    <text evidence="2">The sequence shown here is derived from an EMBL/GenBank/DDBJ whole genome shotgun (WGS) entry which is preliminary data.</text>
</comment>
<feature type="compositionally biased region" description="Polar residues" evidence="1">
    <location>
        <begin position="8"/>
        <end position="27"/>
    </location>
</feature>
<dbReference type="Proteomes" id="UP000663868">
    <property type="component" value="Unassembled WGS sequence"/>
</dbReference>
<organism evidence="2 3">
    <name type="scientific">Adineta steineri</name>
    <dbReference type="NCBI Taxonomy" id="433720"/>
    <lineage>
        <taxon>Eukaryota</taxon>
        <taxon>Metazoa</taxon>
        <taxon>Spiralia</taxon>
        <taxon>Gnathifera</taxon>
        <taxon>Rotifera</taxon>
        <taxon>Eurotatoria</taxon>
        <taxon>Bdelloidea</taxon>
        <taxon>Adinetida</taxon>
        <taxon>Adinetidae</taxon>
        <taxon>Adineta</taxon>
    </lineage>
</organism>
<accession>A0A820LLH9</accession>
<feature type="compositionally biased region" description="Acidic residues" evidence="1">
    <location>
        <begin position="75"/>
        <end position="84"/>
    </location>
</feature>
<dbReference type="EMBL" id="CAJOBB010019556">
    <property type="protein sequence ID" value="CAF4359435.1"/>
    <property type="molecule type" value="Genomic_DNA"/>
</dbReference>
<reference evidence="2" key="1">
    <citation type="submission" date="2021-02" db="EMBL/GenBank/DDBJ databases">
        <authorList>
            <person name="Nowell W R."/>
        </authorList>
    </citation>
    <scope>NUCLEOTIDE SEQUENCE</scope>
</reference>